<keyword evidence="2 4" id="KW-0689">Ribosomal protein</keyword>
<proteinExistence type="inferred from homology"/>
<keyword evidence="3 4" id="KW-0687">Ribonucleoprotein</keyword>
<dbReference type="PROSITE" id="PS00936">
    <property type="entry name" value="RIBOSOMAL_L35"/>
    <property type="match status" value="1"/>
</dbReference>
<comment type="caution">
    <text evidence="7">The sequence shown here is derived from an EMBL/GenBank/DDBJ whole genome shotgun (WGS) entry which is preliminary data.</text>
</comment>
<comment type="similarity">
    <text evidence="1 4 5">Belongs to the bacterial ribosomal protein bL35 family.</text>
</comment>
<protein>
    <recommendedName>
        <fullName evidence="4">Large ribosomal subunit protein bL35</fullName>
    </recommendedName>
</protein>
<dbReference type="InterPro" id="IPR021137">
    <property type="entry name" value="Ribosomal_bL35-like"/>
</dbReference>
<evidence type="ECO:0000313" key="8">
    <source>
        <dbReference type="Proteomes" id="UP000231673"/>
    </source>
</evidence>
<dbReference type="EMBL" id="PFGW01000039">
    <property type="protein sequence ID" value="PIW74585.1"/>
    <property type="molecule type" value="Genomic_DNA"/>
</dbReference>
<dbReference type="PRINTS" id="PR00064">
    <property type="entry name" value="RIBOSOMALL35"/>
</dbReference>
<dbReference type="Gene3D" id="4.10.410.60">
    <property type="match status" value="1"/>
</dbReference>
<dbReference type="InterPro" id="IPR018265">
    <property type="entry name" value="Ribosomal_bL35_CS"/>
</dbReference>
<dbReference type="SUPFAM" id="SSF143034">
    <property type="entry name" value="L35p-like"/>
    <property type="match status" value="1"/>
</dbReference>
<evidence type="ECO:0000256" key="1">
    <source>
        <dbReference type="ARBA" id="ARBA00006598"/>
    </source>
</evidence>
<evidence type="ECO:0000313" key="7">
    <source>
        <dbReference type="EMBL" id="PIW74585.1"/>
    </source>
</evidence>
<dbReference type="Proteomes" id="UP000231673">
    <property type="component" value="Unassembled WGS sequence"/>
</dbReference>
<reference evidence="8" key="1">
    <citation type="submission" date="2017-09" db="EMBL/GenBank/DDBJ databases">
        <title>Depth-based differentiation of microbial function through sediment-hosted aquifers and enrichment of novel symbionts in the deep terrestrial subsurface.</title>
        <authorList>
            <person name="Probst A.J."/>
            <person name="Ladd B."/>
            <person name="Jarett J.K."/>
            <person name="Geller-Mcgrath D.E."/>
            <person name="Sieber C.M.K."/>
            <person name="Emerson J.B."/>
            <person name="Anantharaman K."/>
            <person name="Thomas B.C."/>
            <person name="Malmstrom R."/>
            <person name="Stieglmeier M."/>
            <person name="Klingl A."/>
            <person name="Woyke T."/>
            <person name="Ryan C.M."/>
            <person name="Banfield J.F."/>
        </authorList>
    </citation>
    <scope>NUCLEOTIDE SEQUENCE [LARGE SCALE GENOMIC DNA]</scope>
</reference>
<feature type="region of interest" description="Disordered" evidence="6">
    <location>
        <begin position="29"/>
        <end position="67"/>
    </location>
</feature>
<evidence type="ECO:0000256" key="5">
    <source>
        <dbReference type="RuleBase" id="RU000568"/>
    </source>
</evidence>
<sequence>MPKLKTRKALLKRIKITSGKKIMNRLTHQNHLNAKESGNKTRRKRKNQKMSSVNNKFVKKVLPGITK</sequence>
<dbReference type="GO" id="GO:0005840">
    <property type="term" value="C:ribosome"/>
    <property type="evidence" value="ECO:0007669"/>
    <property type="project" value="UniProtKB-KW"/>
</dbReference>
<evidence type="ECO:0000256" key="3">
    <source>
        <dbReference type="ARBA" id="ARBA00023274"/>
    </source>
</evidence>
<evidence type="ECO:0000256" key="6">
    <source>
        <dbReference type="SAM" id="MobiDB-lite"/>
    </source>
</evidence>
<dbReference type="InterPro" id="IPR037229">
    <property type="entry name" value="Ribosomal_bL35_sf"/>
</dbReference>
<dbReference type="HAMAP" id="MF_00514">
    <property type="entry name" value="Ribosomal_bL35"/>
    <property type="match status" value="1"/>
</dbReference>
<organism evidence="7 8">
    <name type="scientific">Candidatus Portnoybacteria bacterium CG_4_8_14_3_um_filter_44_15</name>
    <dbReference type="NCBI Taxonomy" id="1974803"/>
    <lineage>
        <taxon>Bacteria</taxon>
        <taxon>Candidatus Portnoyibacteriota</taxon>
    </lineage>
</organism>
<dbReference type="GO" id="GO:0003735">
    <property type="term" value="F:structural constituent of ribosome"/>
    <property type="evidence" value="ECO:0007669"/>
    <property type="project" value="InterPro"/>
</dbReference>
<dbReference type="AlphaFoldDB" id="A0A2M7IDK4"/>
<evidence type="ECO:0000256" key="2">
    <source>
        <dbReference type="ARBA" id="ARBA00022980"/>
    </source>
</evidence>
<evidence type="ECO:0000256" key="4">
    <source>
        <dbReference type="HAMAP-Rule" id="MF_00514"/>
    </source>
</evidence>
<dbReference type="GO" id="GO:1990904">
    <property type="term" value="C:ribonucleoprotein complex"/>
    <property type="evidence" value="ECO:0007669"/>
    <property type="project" value="UniProtKB-KW"/>
</dbReference>
<dbReference type="InterPro" id="IPR001706">
    <property type="entry name" value="Ribosomal_bL35"/>
</dbReference>
<dbReference type="Pfam" id="PF01632">
    <property type="entry name" value="Ribosomal_L35p"/>
    <property type="match status" value="1"/>
</dbReference>
<gene>
    <name evidence="4" type="primary">rpmI</name>
    <name evidence="7" type="ORF">CO003_01930</name>
</gene>
<dbReference type="GO" id="GO:0006412">
    <property type="term" value="P:translation"/>
    <property type="evidence" value="ECO:0007669"/>
    <property type="project" value="UniProtKB-UniRule"/>
</dbReference>
<accession>A0A2M7IDK4</accession>
<name>A0A2M7IDK4_9BACT</name>